<organism evidence="5 6">
    <name type="scientific">Aerococcus viridans</name>
    <dbReference type="NCBI Taxonomy" id="1377"/>
    <lineage>
        <taxon>Bacteria</taxon>
        <taxon>Bacillati</taxon>
        <taxon>Bacillota</taxon>
        <taxon>Bacilli</taxon>
        <taxon>Lactobacillales</taxon>
        <taxon>Aerococcaceae</taxon>
        <taxon>Aerococcus</taxon>
    </lineage>
</organism>
<dbReference type="InterPro" id="IPR036390">
    <property type="entry name" value="WH_DNA-bd_sf"/>
</dbReference>
<dbReference type="Proteomes" id="UP000192813">
    <property type="component" value="Unassembled WGS sequence"/>
</dbReference>
<comment type="caution">
    <text evidence="5">The sequence shown here is derived from an EMBL/GenBank/DDBJ whole genome shotgun (WGS) entry which is preliminary data.</text>
</comment>
<dbReference type="CDD" id="cd00090">
    <property type="entry name" value="HTH_ARSR"/>
    <property type="match status" value="1"/>
</dbReference>
<evidence type="ECO:0000313" key="5">
    <source>
        <dbReference type="EMBL" id="PNL91727.1"/>
    </source>
</evidence>
<dbReference type="PANTHER" id="PTHR33154:SF33">
    <property type="entry name" value="TRANSCRIPTIONAL REPRESSOR SDPR"/>
    <property type="match status" value="1"/>
</dbReference>
<dbReference type="PANTHER" id="PTHR33154">
    <property type="entry name" value="TRANSCRIPTIONAL REGULATOR, ARSR FAMILY"/>
    <property type="match status" value="1"/>
</dbReference>
<dbReference type="EMBL" id="NBTM02000001">
    <property type="protein sequence ID" value="PNL91727.1"/>
    <property type="molecule type" value="Genomic_DNA"/>
</dbReference>
<feature type="domain" description="HTH arsR-type" evidence="4">
    <location>
        <begin position="1"/>
        <end position="100"/>
    </location>
</feature>
<dbReference type="Gene3D" id="1.10.10.10">
    <property type="entry name" value="Winged helix-like DNA-binding domain superfamily/Winged helix DNA-binding domain"/>
    <property type="match status" value="1"/>
</dbReference>
<evidence type="ECO:0000256" key="2">
    <source>
        <dbReference type="ARBA" id="ARBA00023125"/>
    </source>
</evidence>
<evidence type="ECO:0000256" key="1">
    <source>
        <dbReference type="ARBA" id="ARBA00023015"/>
    </source>
</evidence>
<dbReference type="SUPFAM" id="SSF46785">
    <property type="entry name" value="Winged helix' DNA-binding domain"/>
    <property type="match status" value="1"/>
</dbReference>
<dbReference type="GO" id="GO:0003677">
    <property type="term" value="F:DNA binding"/>
    <property type="evidence" value="ECO:0007669"/>
    <property type="project" value="UniProtKB-KW"/>
</dbReference>
<dbReference type="PROSITE" id="PS50987">
    <property type="entry name" value="HTH_ARSR_2"/>
    <property type="match status" value="1"/>
</dbReference>
<keyword evidence="1" id="KW-0805">Transcription regulation</keyword>
<reference evidence="6" key="1">
    <citation type="submission" date="2017-12" db="EMBL/GenBank/DDBJ databases">
        <title>FDA dAtabase for Regulatory Grade micrObial Sequences (FDA-ARGOS): Supporting development and validation of Infectious Disease Dx tests.</title>
        <authorList>
            <person name="Hoffmann M."/>
            <person name="Allard M."/>
            <person name="Evans P."/>
            <person name="Brown E."/>
            <person name="Tallon L."/>
            <person name="Sadzewicz L."/>
            <person name="Sengamalay N."/>
            <person name="Ott S."/>
            <person name="Godinez A."/>
            <person name="Nagaraj S."/>
            <person name="Vavikolanu K."/>
            <person name="Aluvathingal J."/>
            <person name="Nadendla S."/>
            <person name="Sichtig H."/>
        </authorList>
    </citation>
    <scope>NUCLEOTIDE SEQUENCE [LARGE SCALE GENOMIC DNA]</scope>
    <source>
        <strain evidence="6">FDAARGOS_249</strain>
    </source>
</reference>
<name>A0A2J9PN35_9LACT</name>
<dbReference type="SMART" id="SM00418">
    <property type="entry name" value="HTH_ARSR"/>
    <property type="match status" value="1"/>
</dbReference>
<dbReference type="GO" id="GO:0003700">
    <property type="term" value="F:DNA-binding transcription factor activity"/>
    <property type="evidence" value="ECO:0007669"/>
    <property type="project" value="InterPro"/>
</dbReference>
<accession>A0A2J9PN35</accession>
<gene>
    <name evidence="5" type="ORF">A6J77_005615</name>
</gene>
<dbReference type="RefSeq" id="WP_083068925.1">
    <property type="nucleotide sequence ID" value="NZ_JALXKY010000004.1"/>
</dbReference>
<evidence type="ECO:0000256" key="3">
    <source>
        <dbReference type="ARBA" id="ARBA00023163"/>
    </source>
</evidence>
<evidence type="ECO:0000259" key="4">
    <source>
        <dbReference type="PROSITE" id="PS50987"/>
    </source>
</evidence>
<dbReference type="Pfam" id="PF01022">
    <property type="entry name" value="HTH_5"/>
    <property type="match status" value="1"/>
</dbReference>
<keyword evidence="2" id="KW-0238">DNA-binding</keyword>
<dbReference type="InterPro" id="IPR036388">
    <property type="entry name" value="WH-like_DNA-bd_sf"/>
</dbReference>
<proteinExistence type="predicted"/>
<dbReference type="InterPro" id="IPR001845">
    <property type="entry name" value="HTH_ArsR_DNA-bd_dom"/>
</dbReference>
<sequence length="100" mass="11423">MAAIDIFKALANEHRSEIMHYLKNPTAYFSHETDADMTEHGVCVGEIQRVLGLTQSTTSHYLTMMSKAGLVTPTRLGKWTYYRRNEAAIQELSKFIDKEI</sequence>
<dbReference type="AlphaFoldDB" id="A0A2J9PN35"/>
<dbReference type="InterPro" id="IPR051081">
    <property type="entry name" value="HTH_MetalResp_TranReg"/>
</dbReference>
<protein>
    <submittedName>
        <fullName evidence="5">Transcriptional regulator</fullName>
    </submittedName>
</protein>
<evidence type="ECO:0000313" key="6">
    <source>
        <dbReference type="Proteomes" id="UP000192813"/>
    </source>
</evidence>
<keyword evidence="3" id="KW-0804">Transcription</keyword>
<dbReference type="InterPro" id="IPR011991">
    <property type="entry name" value="ArsR-like_HTH"/>
</dbReference>